<dbReference type="PROSITE" id="PS51352">
    <property type="entry name" value="THIOREDOXIN_2"/>
    <property type="match status" value="1"/>
</dbReference>
<dbReference type="EMBL" id="QXFK01000019">
    <property type="protein sequence ID" value="RIV75797.1"/>
    <property type="molecule type" value="Genomic_DNA"/>
</dbReference>
<evidence type="ECO:0000256" key="5">
    <source>
        <dbReference type="ARBA" id="ARBA00023284"/>
    </source>
</evidence>
<comment type="similarity">
    <text evidence="1">Belongs to the thioredoxin family.</text>
</comment>
<dbReference type="InterPro" id="IPR017937">
    <property type="entry name" value="Thioredoxin_CS"/>
</dbReference>
<dbReference type="AlphaFoldDB" id="A0A418NEF9"/>
<dbReference type="Pfam" id="PF00085">
    <property type="entry name" value="Thioredoxin"/>
    <property type="match status" value="1"/>
</dbReference>
<dbReference type="PRINTS" id="PR00421">
    <property type="entry name" value="THIOREDOXIN"/>
</dbReference>
<comment type="caution">
    <text evidence="8">The sequence shown here is derived from an EMBL/GenBank/DDBJ whole genome shotgun (WGS) entry which is preliminary data.</text>
</comment>
<dbReference type="InterPro" id="IPR013766">
    <property type="entry name" value="Thioredoxin_domain"/>
</dbReference>
<keyword evidence="5" id="KW-0676">Redox-active center</keyword>
<dbReference type="Gene3D" id="3.40.30.10">
    <property type="entry name" value="Glutaredoxin"/>
    <property type="match status" value="1"/>
</dbReference>
<evidence type="ECO:0000256" key="2">
    <source>
        <dbReference type="ARBA" id="ARBA00022448"/>
    </source>
</evidence>
<accession>A0A418NEF9</accession>
<dbReference type="PROSITE" id="PS00194">
    <property type="entry name" value="THIOREDOXIN_1"/>
    <property type="match status" value="1"/>
</dbReference>
<dbReference type="PANTHER" id="PTHR45663:SF11">
    <property type="entry name" value="GEO12009P1"/>
    <property type="match status" value="1"/>
</dbReference>
<evidence type="ECO:0000313" key="9">
    <source>
        <dbReference type="Proteomes" id="UP000285092"/>
    </source>
</evidence>
<keyword evidence="3" id="KW-0249">Electron transport</keyword>
<dbReference type="SUPFAM" id="SSF48452">
    <property type="entry name" value="TPR-like"/>
    <property type="match status" value="1"/>
</dbReference>
<keyword evidence="2" id="KW-0813">Transport</keyword>
<dbReference type="Gene3D" id="1.25.40.10">
    <property type="entry name" value="Tetratricopeptide repeat domain"/>
    <property type="match status" value="2"/>
</dbReference>
<dbReference type="PANTHER" id="PTHR45663">
    <property type="entry name" value="GEO12009P1"/>
    <property type="match status" value="1"/>
</dbReference>
<dbReference type="OrthoDB" id="9790390at2"/>
<evidence type="ECO:0000259" key="7">
    <source>
        <dbReference type="PROSITE" id="PS51352"/>
    </source>
</evidence>
<keyword evidence="4" id="KW-1015">Disulfide bond</keyword>
<gene>
    <name evidence="8" type="primary">trxA</name>
    <name evidence="8" type="ORF">D2V04_16130</name>
</gene>
<name>A0A418NEF9_9SPHN</name>
<dbReference type="CDD" id="cd02947">
    <property type="entry name" value="TRX_family"/>
    <property type="match status" value="1"/>
</dbReference>
<dbReference type="GO" id="GO:0006950">
    <property type="term" value="P:response to stress"/>
    <property type="evidence" value="ECO:0007669"/>
    <property type="project" value="UniProtKB-ARBA"/>
</dbReference>
<organism evidence="8 9">
    <name type="scientific">Pelagerythrobacter aerophilus</name>
    <dbReference type="NCBI Taxonomy" id="2306995"/>
    <lineage>
        <taxon>Bacteria</taxon>
        <taxon>Pseudomonadati</taxon>
        <taxon>Pseudomonadota</taxon>
        <taxon>Alphaproteobacteria</taxon>
        <taxon>Sphingomonadales</taxon>
        <taxon>Erythrobacteraceae</taxon>
        <taxon>Pelagerythrobacter</taxon>
    </lineage>
</organism>
<dbReference type="Pfam" id="PF14559">
    <property type="entry name" value="TPR_19"/>
    <property type="match status" value="1"/>
</dbReference>
<dbReference type="GO" id="GO:0005737">
    <property type="term" value="C:cytoplasm"/>
    <property type="evidence" value="ECO:0007669"/>
    <property type="project" value="TreeGrafter"/>
</dbReference>
<dbReference type="InterPro" id="IPR011990">
    <property type="entry name" value="TPR-like_helical_dom_sf"/>
</dbReference>
<evidence type="ECO:0000256" key="3">
    <source>
        <dbReference type="ARBA" id="ARBA00022982"/>
    </source>
</evidence>
<evidence type="ECO:0000256" key="4">
    <source>
        <dbReference type="ARBA" id="ARBA00023157"/>
    </source>
</evidence>
<feature type="domain" description="Thioredoxin" evidence="7">
    <location>
        <begin position="1"/>
        <end position="113"/>
    </location>
</feature>
<evidence type="ECO:0000313" key="8">
    <source>
        <dbReference type="EMBL" id="RIV75797.1"/>
    </source>
</evidence>
<dbReference type="NCBIfam" id="TIGR01068">
    <property type="entry name" value="thioredoxin"/>
    <property type="match status" value="1"/>
</dbReference>
<proteinExistence type="inferred from homology"/>
<protein>
    <recommendedName>
        <fullName evidence="6">Thioredoxin</fullName>
    </recommendedName>
</protein>
<evidence type="ECO:0000256" key="1">
    <source>
        <dbReference type="ARBA" id="ARBA00008987"/>
    </source>
</evidence>
<evidence type="ECO:0000256" key="6">
    <source>
        <dbReference type="NCBIfam" id="TIGR01068"/>
    </source>
</evidence>
<dbReference type="SUPFAM" id="SSF52833">
    <property type="entry name" value="Thioredoxin-like"/>
    <property type="match status" value="1"/>
</dbReference>
<dbReference type="Pfam" id="PF14561">
    <property type="entry name" value="TPR_20"/>
    <property type="match status" value="1"/>
</dbReference>
<dbReference type="RefSeq" id="WP_119514721.1">
    <property type="nucleotide sequence ID" value="NZ_QXFK01000019.1"/>
</dbReference>
<reference evidence="8 9" key="1">
    <citation type="submission" date="2018-08" db="EMBL/GenBank/DDBJ databases">
        <title>Altererythrobacter sp.Ery1 and Ery12, the genome sequencing of novel strains in genus Alterythrobacter.</title>
        <authorList>
            <person name="Cheng H."/>
            <person name="Wu Y.-H."/>
            <person name="Fang C."/>
            <person name="Xu X.-W."/>
        </authorList>
    </citation>
    <scope>NUCLEOTIDE SEQUENCE [LARGE SCALE GENOMIC DNA]</scope>
    <source>
        <strain evidence="8 9">Ery1</strain>
    </source>
</reference>
<dbReference type="Proteomes" id="UP000285092">
    <property type="component" value="Unassembled WGS sequence"/>
</dbReference>
<dbReference type="InterPro" id="IPR005746">
    <property type="entry name" value="Thioredoxin"/>
</dbReference>
<dbReference type="GO" id="GO:0015035">
    <property type="term" value="F:protein-disulfide reductase activity"/>
    <property type="evidence" value="ECO:0007669"/>
    <property type="project" value="UniProtKB-UniRule"/>
</dbReference>
<sequence length="304" mass="32755">MGLNLDEQKAVDRFRKDVVEPSMSKLVILDFWAEWCGPCKALAPVLEKVAAEYADKGVVLAKLNVDEEQFIASQFQVRSIPTVYALFQGQPVADLTNARSESQLKQMLDQLLEQLPVNGGDGGAAQRQEQDVAQFVAMGEQILADGDGERAAGIFAQVTEMMPSNAAAQAGLIRALVAAGRPDEAQAALDALDPALAEDPVIRTAKSALELAGTQVDEGELQALRAAAAEAPADMDKQLAFAEAAFAANQRDEAADTLLAMIEHDREWNEGAARAKLLQIFEAVGLEDPWVVATRRRLSRILFG</sequence>
<keyword evidence="9" id="KW-1185">Reference proteome</keyword>
<dbReference type="InterPro" id="IPR036249">
    <property type="entry name" value="Thioredoxin-like_sf"/>
</dbReference>